<keyword evidence="5 6" id="KW-0472">Membrane</keyword>
<dbReference type="AlphaFoldDB" id="A0A2A5B0Y6"/>
<dbReference type="PANTHER" id="PTHR23427:SF2">
    <property type="entry name" value="SURFEIT LOCUS PROTEIN 1"/>
    <property type="match status" value="1"/>
</dbReference>
<keyword evidence="4 6" id="KW-1133">Transmembrane helix</keyword>
<comment type="subcellular location">
    <subcellularLocation>
        <location evidence="6">Cell membrane</location>
        <topology evidence="6">Multi-pass membrane protein</topology>
    </subcellularLocation>
    <subcellularLocation>
        <location evidence="1">Membrane</location>
    </subcellularLocation>
</comment>
<evidence type="ECO:0000256" key="6">
    <source>
        <dbReference type="RuleBase" id="RU363076"/>
    </source>
</evidence>
<gene>
    <name evidence="7" type="ORF">COA96_08735</name>
</gene>
<dbReference type="EMBL" id="NVVJ01000023">
    <property type="protein sequence ID" value="PCJ24746.1"/>
    <property type="molecule type" value="Genomic_DNA"/>
</dbReference>
<keyword evidence="6" id="KW-1003">Cell membrane</keyword>
<evidence type="ECO:0000256" key="1">
    <source>
        <dbReference type="ARBA" id="ARBA00004370"/>
    </source>
</evidence>
<evidence type="ECO:0000313" key="8">
    <source>
        <dbReference type="Proteomes" id="UP000218327"/>
    </source>
</evidence>
<evidence type="ECO:0000256" key="5">
    <source>
        <dbReference type="ARBA" id="ARBA00023136"/>
    </source>
</evidence>
<sequence length="262" mass="29342">MELRSEHSIGGFHIRLNWLIAVCVFMTCTGFARLGLWQVDTAAEKVEAQQAMELQSKENASVIEEIPAGHLHRANPELQNRHVSLEGEYDNEHTILLLADFFNGQIGYGVVTPFRLASNNQLVLVSRGWTTGILPANTPPDIRPWSEPTKITAQIFVPDPNARILTSKIDASVWPLRMRSLEIDVISEILGEPLFPFEVRLAAEQDGVLVRHWSAVSADVDQNLSYAIQWFTFSMLILFASILASSNLWEIIRGPKRGIGRS</sequence>
<evidence type="ECO:0000313" key="7">
    <source>
        <dbReference type="EMBL" id="PCJ24746.1"/>
    </source>
</evidence>
<feature type="transmembrane region" description="Helical" evidence="6">
    <location>
        <begin position="230"/>
        <end position="252"/>
    </location>
</feature>
<evidence type="ECO:0000256" key="3">
    <source>
        <dbReference type="ARBA" id="ARBA00022692"/>
    </source>
</evidence>
<dbReference type="Proteomes" id="UP000218327">
    <property type="component" value="Unassembled WGS sequence"/>
</dbReference>
<accession>A0A2A5B0Y6</accession>
<comment type="similarity">
    <text evidence="2 6">Belongs to the SURF1 family.</text>
</comment>
<comment type="caution">
    <text evidence="7">The sequence shown here is derived from an EMBL/GenBank/DDBJ whole genome shotgun (WGS) entry which is preliminary data.</text>
</comment>
<keyword evidence="3 6" id="KW-0812">Transmembrane</keyword>
<proteinExistence type="inferred from homology"/>
<dbReference type="InterPro" id="IPR045214">
    <property type="entry name" value="Surf1/Surf4"/>
</dbReference>
<evidence type="ECO:0000256" key="4">
    <source>
        <dbReference type="ARBA" id="ARBA00022989"/>
    </source>
</evidence>
<organism evidence="7 8">
    <name type="scientific">SAR86 cluster bacterium</name>
    <dbReference type="NCBI Taxonomy" id="2030880"/>
    <lineage>
        <taxon>Bacteria</taxon>
        <taxon>Pseudomonadati</taxon>
        <taxon>Pseudomonadota</taxon>
        <taxon>Gammaproteobacteria</taxon>
        <taxon>SAR86 cluster</taxon>
    </lineage>
</organism>
<dbReference type="InterPro" id="IPR002994">
    <property type="entry name" value="Surf1/Shy1"/>
</dbReference>
<dbReference type="PROSITE" id="PS50895">
    <property type="entry name" value="SURF1"/>
    <property type="match status" value="1"/>
</dbReference>
<dbReference type="CDD" id="cd06662">
    <property type="entry name" value="SURF1"/>
    <property type="match status" value="1"/>
</dbReference>
<reference evidence="8" key="1">
    <citation type="submission" date="2017-08" db="EMBL/GenBank/DDBJ databases">
        <title>A dynamic microbial community with high functional redundancy inhabits the cold, oxic subseafloor aquifer.</title>
        <authorList>
            <person name="Tully B.J."/>
            <person name="Wheat C.G."/>
            <person name="Glazer B.T."/>
            <person name="Huber J.A."/>
        </authorList>
    </citation>
    <scope>NUCLEOTIDE SEQUENCE [LARGE SCALE GENOMIC DNA]</scope>
</reference>
<evidence type="ECO:0000256" key="2">
    <source>
        <dbReference type="ARBA" id="ARBA00007165"/>
    </source>
</evidence>
<name>A0A2A5B0Y6_9GAMM</name>
<dbReference type="PANTHER" id="PTHR23427">
    <property type="entry name" value="SURFEIT LOCUS PROTEIN"/>
    <property type="match status" value="1"/>
</dbReference>
<dbReference type="GO" id="GO:0005886">
    <property type="term" value="C:plasma membrane"/>
    <property type="evidence" value="ECO:0007669"/>
    <property type="project" value="UniProtKB-SubCell"/>
</dbReference>
<dbReference type="Pfam" id="PF02104">
    <property type="entry name" value="SURF1"/>
    <property type="match status" value="1"/>
</dbReference>
<feature type="transmembrane region" description="Helical" evidence="6">
    <location>
        <begin position="16"/>
        <end position="37"/>
    </location>
</feature>
<protein>
    <recommendedName>
        <fullName evidence="6">SURF1-like protein</fullName>
    </recommendedName>
</protein>